<keyword evidence="2" id="KW-0132">Cell division</keyword>
<dbReference type="PANTHER" id="PTHR34298:SF2">
    <property type="entry name" value="SEGREGATION AND CONDENSATION PROTEIN B"/>
    <property type="match status" value="1"/>
</dbReference>
<gene>
    <name evidence="6" type="primary">scpB</name>
    <name evidence="6" type="ORF">U0042_12250</name>
</gene>
<evidence type="ECO:0000256" key="4">
    <source>
        <dbReference type="ARBA" id="ARBA00023306"/>
    </source>
</evidence>
<feature type="compositionally biased region" description="Polar residues" evidence="5">
    <location>
        <begin position="249"/>
        <end position="261"/>
    </location>
</feature>
<sequence length="339" mass="36126">MNTQEAKIVLETALICAQEPLKIGDLRKLFADGVSADAVRTLLEDLRHDWSGRGVELVGLASGWRFQSKPAMRPYLDRLHPEKPPKYSRAVLETLAIIAYRQPVTRGDIEEIRGVTVNTQVVKQLEDRGWIEVIGHRDVPGRPALYATTRQFLDDLGLTSLEELPPLDDPSAQLNVEMLGQSAIDFADEAEAAAEAAGENEVQSGNGVEMAEAAHESVTTGASSQLAQAEEIPSADVPQAPLHAAEAGNGSSTETQESIAGSESAGDEPSLAGKGPADDENVDAARGESAVREANGEHGEATAYGHRPEQDADEAPQDGRDAEQDRDTPVSPEAASRNA</sequence>
<organism evidence="6 7">
    <name type="scientific">Paraburkholderia kururiensis</name>
    <dbReference type="NCBI Taxonomy" id="984307"/>
    <lineage>
        <taxon>Bacteria</taxon>
        <taxon>Pseudomonadati</taxon>
        <taxon>Pseudomonadota</taxon>
        <taxon>Betaproteobacteria</taxon>
        <taxon>Burkholderiales</taxon>
        <taxon>Burkholderiaceae</taxon>
        <taxon>Paraburkholderia</taxon>
    </lineage>
</organism>
<dbReference type="InterPro" id="IPR036390">
    <property type="entry name" value="WH_DNA-bd_sf"/>
</dbReference>
<feature type="region of interest" description="Disordered" evidence="5">
    <location>
        <begin position="212"/>
        <end position="339"/>
    </location>
</feature>
<reference evidence="6 7" key="1">
    <citation type="submission" date="2023-12" db="EMBL/GenBank/DDBJ databases">
        <title>Genome sequencing and assembly of bacterial species from a model synthetic community.</title>
        <authorList>
            <person name="Hogle S.L."/>
        </authorList>
    </citation>
    <scope>NUCLEOTIDE SEQUENCE [LARGE SCALE GENOMIC DNA]</scope>
    <source>
        <strain evidence="6 7">HAMBI 2494</strain>
    </source>
</reference>
<keyword evidence="3" id="KW-0159">Chromosome partition</keyword>
<evidence type="ECO:0000256" key="3">
    <source>
        <dbReference type="ARBA" id="ARBA00022829"/>
    </source>
</evidence>
<evidence type="ECO:0000256" key="1">
    <source>
        <dbReference type="ARBA" id="ARBA00022490"/>
    </source>
</evidence>
<evidence type="ECO:0000256" key="5">
    <source>
        <dbReference type="SAM" id="MobiDB-lite"/>
    </source>
</evidence>
<proteinExistence type="predicted"/>
<feature type="compositionally biased region" description="Polar residues" evidence="5">
    <location>
        <begin position="217"/>
        <end position="227"/>
    </location>
</feature>
<evidence type="ECO:0000256" key="2">
    <source>
        <dbReference type="ARBA" id="ARBA00022618"/>
    </source>
</evidence>
<keyword evidence="4" id="KW-0131">Cell cycle</keyword>
<dbReference type="Pfam" id="PF04079">
    <property type="entry name" value="SMC_ScpB"/>
    <property type="match status" value="1"/>
</dbReference>
<dbReference type="EMBL" id="CP139965">
    <property type="protein sequence ID" value="WQD80384.1"/>
    <property type="molecule type" value="Genomic_DNA"/>
</dbReference>
<protein>
    <submittedName>
        <fullName evidence="6">SMC-Scp complex subunit ScpB</fullName>
    </submittedName>
</protein>
<dbReference type="InterPro" id="IPR005234">
    <property type="entry name" value="ScpB_csome_segregation"/>
</dbReference>
<keyword evidence="1" id="KW-0963">Cytoplasm</keyword>
<keyword evidence="7" id="KW-1185">Reference proteome</keyword>
<evidence type="ECO:0000313" key="7">
    <source>
        <dbReference type="Proteomes" id="UP001325479"/>
    </source>
</evidence>
<dbReference type="Proteomes" id="UP001325479">
    <property type="component" value="Chromosome"/>
</dbReference>
<feature type="compositionally biased region" description="Basic and acidic residues" evidence="5">
    <location>
        <begin position="283"/>
        <end position="310"/>
    </location>
</feature>
<dbReference type="SUPFAM" id="SSF46785">
    <property type="entry name" value="Winged helix' DNA-binding domain"/>
    <property type="match status" value="2"/>
</dbReference>
<accession>A0ABZ0WSJ7</accession>
<name>A0ABZ0WSJ7_9BURK</name>
<evidence type="ECO:0000313" key="6">
    <source>
        <dbReference type="EMBL" id="WQD80384.1"/>
    </source>
</evidence>
<dbReference type="RefSeq" id="WP_114811002.1">
    <property type="nucleotide sequence ID" value="NZ_CP139965.1"/>
</dbReference>
<dbReference type="PANTHER" id="PTHR34298">
    <property type="entry name" value="SEGREGATION AND CONDENSATION PROTEIN B"/>
    <property type="match status" value="1"/>
</dbReference>
<dbReference type="NCBIfam" id="TIGR00281">
    <property type="entry name" value="SMC-Scp complex subunit ScpB"/>
    <property type="match status" value="1"/>
</dbReference>
<dbReference type="Gene3D" id="1.10.10.10">
    <property type="entry name" value="Winged helix-like DNA-binding domain superfamily/Winged helix DNA-binding domain"/>
    <property type="match status" value="2"/>
</dbReference>
<dbReference type="InterPro" id="IPR036388">
    <property type="entry name" value="WH-like_DNA-bd_sf"/>
</dbReference>
<feature type="compositionally biased region" description="Basic and acidic residues" evidence="5">
    <location>
        <begin position="317"/>
        <end position="328"/>
    </location>
</feature>